<dbReference type="CDD" id="cd01061">
    <property type="entry name" value="RNase_T2_euk"/>
    <property type="match status" value="1"/>
</dbReference>
<evidence type="ECO:0000256" key="4">
    <source>
        <dbReference type="ARBA" id="ARBA00023157"/>
    </source>
</evidence>
<dbReference type="Gene3D" id="3.90.730.10">
    <property type="entry name" value="Ribonuclease T2-like"/>
    <property type="match status" value="1"/>
</dbReference>
<feature type="active site" evidence="5">
    <location>
        <position position="168"/>
    </location>
</feature>
<evidence type="ECO:0000256" key="5">
    <source>
        <dbReference type="PIRSR" id="PIRSR633697-1"/>
    </source>
</evidence>
<keyword evidence="3" id="KW-0378">Hydrolase</keyword>
<accession>A0A9P4MML7</accession>
<comment type="similarity">
    <text evidence="1 6">Belongs to the RNase T2 family.</text>
</comment>
<dbReference type="InterPro" id="IPR001568">
    <property type="entry name" value="RNase_T2-like"/>
</dbReference>
<dbReference type="GO" id="GO:0005576">
    <property type="term" value="C:extracellular region"/>
    <property type="evidence" value="ECO:0007669"/>
    <property type="project" value="TreeGrafter"/>
</dbReference>
<dbReference type="OrthoDB" id="435754at2759"/>
<dbReference type="Proteomes" id="UP000799536">
    <property type="component" value="Unassembled WGS sequence"/>
</dbReference>
<reference evidence="8" key="1">
    <citation type="journal article" date="2020" name="Stud. Mycol.">
        <title>101 Dothideomycetes genomes: a test case for predicting lifestyles and emergence of pathogens.</title>
        <authorList>
            <person name="Haridas S."/>
            <person name="Albert R."/>
            <person name="Binder M."/>
            <person name="Bloem J."/>
            <person name="Labutti K."/>
            <person name="Salamov A."/>
            <person name="Andreopoulos B."/>
            <person name="Baker S."/>
            <person name="Barry K."/>
            <person name="Bills G."/>
            <person name="Bluhm B."/>
            <person name="Cannon C."/>
            <person name="Castanera R."/>
            <person name="Culley D."/>
            <person name="Daum C."/>
            <person name="Ezra D."/>
            <person name="Gonzalez J."/>
            <person name="Henrissat B."/>
            <person name="Kuo A."/>
            <person name="Liang C."/>
            <person name="Lipzen A."/>
            <person name="Lutzoni F."/>
            <person name="Magnuson J."/>
            <person name="Mondo S."/>
            <person name="Nolan M."/>
            <person name="Ohm R."/>
            <person name="Pangilinan J."/>
            <person name="Park H.-J."/>
            <person name="Ramirez L."/>
            <person name="Alfaro M."/>
            <person name="Sun H."/>
            <person name="Tritt A."/>
            <person name="Yoshinaga Y."/>
            <person name="Zwiers L.-H."/>
            <person name="Turgeon B."/>
            <person name="Goodwin S."/>
            <person name="Spatafora J."/>
            <person name="Crous P."/>
            <person name="Grigoriev I."/>
        </authorList>
    </citation>
    <scope>NUCLEOTIDE SEQUENCE</scope>
    <source>
        <strain evidence="8">ATCC 74209</strain>
    </source>
</reference>
<feature type="active site" evidence="5">
    <location>
        <position position="86"/>
    </location>
</feature>
<dbReference type="InterPro" id="IPR018188">
    <property type="entry name" value="RNase_T2_His_AS_1"/>
</dbReference>
<dbReference type="InterPro" id="IPR033130">
    <property type="entry name" value="RNase_T2_His_AS_2"/>
</dbReference>
<sequence>MKGQNVQAAALLLSTASALNIGFTKPQLQCLKEPSLLSCPSQDPSKVNSCCTETFGGLILSTQFWSTYTGLESEGQFQPKDTWSLHGLWPDFCNGSYTQYCDLSRQYDPEPSPNTTDGVTPVPAYKGPNIGTFVQKLLRFDLLAYMNTYWIAQNQANPDFWGHEFSKHATCYSTFDPKCYGPNYYEHEEVIDFFETTIKYYKRVPTFKWLKEVGIVPSNSTGYTLGDIQGQLAKKHGAVPYVGCSGPRFNTTEAGKGSLDNGRTVLSEVWYYDYVTGRPQEGRTTPVDATGSQSSCAKAAGAVHYYERTKGSERKPLIPY</sequence>
<dbReference type="Pfam" id="PF00445">
    <property type="entry name" value="Ribonuclease_T2"/>
    <property type="match status" value="1"/>
</dbReference>
<keyword evidence="3" id="KW-0255">Endonuclease</keyword>
<comment type="caution">
    <text evidence="8">The sequence shown here is derived from an EMBL/GenBank/DDBJ whole genome shotgun (WGS) entry which is preliminary data.</text>
</comment>
<keyword evidence="9" id="KW-1185">Reference proteome</keyword>
<evidence type="ECO:0000256" key="2">
    <source>
        <dbReference type="ARBA" id="ARBA00012571"/>
    </source>
</evidence>
<feature type="chain" id="PRO_5040230847" description="ribonuclease T2" evidence="7">
    <location>
        <begin position="19"/>
        <end position="320"/>
    </location>
</feature>
<evidence type="ECO:0000256" key="7">
    <source>
        <dbReference type="SAM" id="SignalP"/>
    </source>
</evidence>
<evidence type="ECO:0000256" key="6">
    <source>
        <dbReference type="RuleBase" id="RU004328"/>
    </source>
</evidence>
<keyword evidence="7" id="KW-0732">Signal</keyword>
<dbReference type="PROSITE" id="PS00531">
    <property type="entry name" value="RNASE_T2_2"/>
    <property type="match status" value="1"/>
</dbReference>
<dbReference type="PANTHER" id="PTHR11240:SF17">
    <property type="entry name" value="RIBONUCLEASE T2"/>
    <property type="match status" value="1"/>
</dbReference>
<gene>
    <name evidence="8" type="ORF">GQ43DRAFT_400886</name>
</gene>
<evidence type="ECO:0000313" key="8">
    <source>
        <dbReference type="EMBL" id="KAF2198429.1"/>
    </source>
</evidence>
<keyword evidence="4" id="KW-1015">Disulfide bond</keyword>
<dbReference type="EMBL" id="ML994144">
    <property type="protein sequence ID" value="KAF2198429.1"/>
    <property type="molecule type" value="Genomic_DNA"/>
</dbReference>
<evidence type="ECO:0000313" key="9">
    <source>
        <dbReference type="Proteomes" id="UP000799536"/>
    </source>
</evidence>
<evidence type="ECO:0000256" key="3">
    <source>
        <dbReference type="ARBA" id="ARBA00022759"/>
    </source>
</evidence>
<feature type="signal peptide" evidence="7">
    <location>
        <begin position="1"/>
        <end position="18"/>
    </location>
</feature>
<protein>
    <recommendedName>
        <fullName evidence="2">ribonuclease T2</fullName>
        <ecNumber evidence="2">4.6.1.19</ecNumber>
    </recommendedName>
</protein>
<organism evidence="8 9">
    <name type="scientific">Delitschia confertaspora ATCC 74209</name>
    <dbReference type="NCBI Taxonomy" id="1513339"/>
    <lineage>
        <taxon>Eukaryota</taxon>
        <taxon>Fungi</taxon>
        <taxon>Dikarya</taxon>
        <taxon>Ascomycota</taxon>
        <taxon>Pezizomycotina</taxon>
        <taxon>Dothideomycetes</taxon>
        <taxon>Pleosporomycetidae</taxon>
        <taxon>Pleosporales</taxon>
        <taxon>Delitschiaceae</taxon>
        <taxon>Delitschia</taxon>
    </lineage>
</organism>
<name>A0A9P4MML7_9PLEO</name>
<dbReference type="InterPro" id="IPR033697">
    <property type="entry name" value="Ribonuclease_T2_eukaryotic"/>
</dbReference>
<dbReference type="SUPFAM" id="SSF55895">
    <property type="entry name" value="Ribonuclease Rh-like"/>
    <property type="match status" value="1"/>
</dbReference>
<feature type="active site" evidence="5">
    <location>
        <position position="164"/>
    </location>
</feature>
<dbReference type="GO" id="GO:0033897">
    <property type="term" value="F:ribonuclease T2 activity"/>
    <property type="evidence" value="ECO:0007669"/>
    <property type="project" value="UniProtKB-EC"/>
</dbReference>
<dbReference type="PROSITE" id="PS00530">
    <property type="entry name" value="RNASE_T2_1"/>
    <property type="match status" value="1"/>
</dbReference>
<proteinExistence type="inferred from homology"/>
<dbReference type="GO" id="GO:0006401">
    <property type="term" value="P:RNA catabolic process"/>
    <property type="evidence" value="ECO:0007669"/>
    <property type="project" value="TreeGrafter"/>
</dbReference>
<dbReference type="GO" id="GO:0003723">
    <property type="term" value="F:RNA binding"/>
    <property type="evidence" value="ECO:0007669"/>
    <property type="project" value="InterPro"/>
</dbReference>
<dbReference type="InterPro" id="IPR036430">
    <property type="entry name" value="RNase_T2-like_sf"/>
</dbReference>
<evidence type="ECO:0000256" key="1">
    <source>
        <dbReference type="ARBA" id="ARBA00007469"/>
    </source>
</evidence>
<keyword evidence="3" id="KW-0540">Nuclease</keyword>
<dbReference type="EC" id="4.6.1.19" evidence="2"/>
<dbReference type="AlphaFoldDB" id="A0A9P4MML7"/>
<dbReference type="PANTHER" id="PTHR11240">
    <property type="entry name" value="RIBONUCLEASE T2"/>
    <property type="match status" value="1"/>
</dbReference>